<dbReference type="Proteomes" id="UP001275084">
    <property type="component" value="Unassembled WGS sequence"/>
</dbReference>
<feature type="compositionally biased region" description="Basic residues" evidence="1">
    <location>
        <begin position="40"/>
        <end position="50"/>
    </location>
</feature>
<name>A0AAJ0HGW1_9PEZI</name>
<dbReference type="EMBL" id="JAUIQD010000004">
    <property type="protein sequence ID" value="KAK3352174.1"/>
    <property type="molecule type" value="Genomic_DNA"/>
</dbReference>
<proteinExistence type="predicted"/>
<organism evidence="2 3">
    <name type="scientific">Lasiosphaeria hispida</name>
    <dbReference type="NCBI Taxonomy" id="260671"/>
    <lineage>
        <taxon>Eukaryota</taxon>
        <taxon>Fungi</taxon>
        <taxon>Dikarya</taxon>
        <taxon>Ascomycota</taxon>
        <taxon>Pezizomycotina</taxon>
        <taxon>Sordariomycetes</taxon>
        <taxon>Sordariomycetidae</taxon>
        <taxon>Sordariales</taxon>
        <taxon>Lasiosphaeriaceae</taxon>
        <taxon>Lasiosphaeria</taxon>
    </lineage>
</organism>
<gene>
    <name evidence="2" type="ORF">B0T25DRAFT_541270</name>
</gene>
<comment type="caution">
    <text evidence="2">The sequence shown here is derived from an EMBL/GenBank/DDBJ whole genome shotgun (WGS) entry which is preliminary data.</text>
</comment>
<feature type="non-terminal residue" evidence="2">
    <location>
        <position position="152"/>
    </location>
</feature>
<dbReference type="AlphaFoldDB" id="A0AAJ0HGW1"/>
<protein>
    <submittedName>
        <fullName evidence="2">Uncharacterized protein</fullName>
    </submittedName>
</protein>
<accession>A0AAJ0HGW1</accession>
<feature type="compositionally biased region" description="Polar residues" evidence="1">
    <location>
        <begin position="51"/>
        <end position="66"/>
    </location>
</feature>
<evidence type="ECO:0000256" key="1">
    <source>
        <dbReference type="SAM" id="MobiDB-lite"/>
    </source>
</evidence>
<feature type="region of interest" description="Disordered" evidence="1">
    <location>
        <begin position="40"/>
        <end position="66"/>
    </location>
</feature>
<reference evidence="2" key="1">
    <citation type="journal article" date="2023" name="Mol. Phylogenet. Evol.">
        <title>Genome-scale phylogeny and comparative genomics of the fungal order Sordariales.</title>
        <authorList>
            <person name="Hensen N."/>
            <person name="Bonometti L."/>
            <person name="Westerberg I."/>
            <person name="Brannstrom I.O."/>
            <person name="Guillou S."/>
            <person name="Cros-Aarteil S."/>
            <person name="Calhoun S."/>
            <person name="Haridas S."/>
            <person name="Kuo A."/>
            <person name="Mondo S."/>
            <person name="Pangilinan J."/>
            <person name="Riley R."/>
            <person name="LaButti K."/>
            <person name="Andreopoulos B."/>
            <person name="Lipzen A."/>
            <person name="Chen C."/>
            <person name="Yan M."/>
            <person name="Daum C."/>
            <person name="Ng V."/>
            <person name="Clum A."/>
            <person name="Steindorff A."/>
            <person name="Ohm R.A."/>
            <person name="Martin F."/>
            <person name="Silar P."/>
            <person name="Natvig D.O."/>
            <person name="Lalanne C."/>
            <person name="Gautier V."/>
            <person name="Ament-Velasquez S.L."/>
            <person name="Kruys A."/>
            <person name="Hutchinson M.I."/>
            <person name="Powell A.J."/>
            <person name="Barry K."/>
            <person name="Miller A.N."/>
            <person name="Grigoriev I.V."/>
            <person name="Debuchy R."/>
            <person name="Gladieux P."/>
            <person name="Hiltunen Thoren M."/>
            <person name="Johannesson H."/>
        </authorList>
    </citation>
    <scope>NUCLEOTIDE SEQUENCE</scope>
    <source>
        <strain evidence="2">CBS 955.72</strain>
    </source>
</reference>
<evidence type="ECO:0000313" key="2">
    <source>
        <dbReference type="EMBL" id="KAK3352174.1"/>
    </source>
</evidence>
<evidence type="ECO:0000313" key="3">
    <source>
        <dbReference type="Proteomes" id="UP001275084"/>
    </source>
</evidence>
<reference evidence="2" key="2">
    <citation type="submission" date="2023-06" db="EMBL/GenBank/DDBJ databases">
        <authorList>
            <consortium name="Lawrence Berkeley National Laboratory"/>
            <person name="Haridas S."/>
            <person name="Hensen N."/>
            <person name="Bonometti L."/>
            <person name="Westerberg I."/>
            <person name="Brannstrom I.O."/>
            <person name="Guillou S."/>
            <person name="Cros-Aarteil S."/>
            <person name="Calhoun S."/>
            <person name="Kuo A."/>
            <person name="Mondo S."/>
            <person name="Pangilinan J."/>
            <person name="Riley R."/>
            <person name="Labutti K."/>
            <person name="Andreopoulos B."/>
            <person name="Lipzen A."/>
            <person name="Chen C."/>
            <person name="Yanf M."/>
            <person name="Daum C."/>
            <person name="Ng V."/>
            <person name="Clum A."/>
            <person name="Steindorff A."/>
            <person name="Ohm R."/>
            <person name="Martin F."/>
            <person name="Silar P."/>
            <person name="Natvig D."/>
            <person name="Lalanne C."/>
            <person name="Gautier V."/>
            <person name="Ament-Velasquez S.L."/>
            <person name="Kruys A."/>
            <person name="Hutchinson M.I."/>
            <person name="Powell A.J."/>
            <person name="Barry K."/>
            <person name="Miller A.N."/>
            <person name="Grigoriev I.V."/>
            <person name="Debuchy R."/>
            <person name="Gladieux P."/>
            <person name="Thoren M.H."/>
            <person name="Johannesson H."/>
        </authorList>
    </citation>
    <scope>NUCLEOTIDE SEQUENCE</scope>
    <source>
        <strain evidence="2">CBS 955.72</strain>
    </source>
</reference>
<keyword evidence="3" id="KW-1185">Reference proteome</keyword>
<sequence>MIRTMSDDQIVQGDGMIKQGITHDAFAVASQLKKRVVACRRSHPNHHRAPRSNQGQDHQVQSTRASQQGRYLRRCNEELMNKQQGFHKDRIPLSFTEVQLIIFLRSVSKKDCRASSPSEGSALLHLFYGRLCTRYNVPLIRPNRLSVPRIPL</sequence>